<feature type="domain" description="DHFR" evidence="10">
    <location>
        <begin position="1"/>
        <end position="157"/>
    </location>
</feature>
<dbReference type="GO" id="GO:0050661">
    <property type="term" value="F:NADP binding"/>
    <property type="evidence" value="ECO:0007669"/>
    <property type="project" value="InterPro"/>
</dbReference>
<comment type="similarity">
    <text evidence="2 8 9">Belongs to the dihydrofolate reductase family.</text>
</comment>
<dbReference type="GO" id="GO:0046452">
    <property type="term" value="P:dihydrofolate metabolic process"/>
    <property type="evidence" value="ECO:0007669"/>
    <property type="project" value="TreeGrafter"/>
</dbReference>
<dbReference type="Gene3D" id="3.40.430.10">
    <property type="entry name" value="Dihydrofolate Reductase, subunit A"/>
    <property type="match status" value="1"/>
</dbReference>
<dbReference type="GO" id="GO:0004146">
    <property type="term" value="F:dihydrofolate reductase activity"/>
    <property type="evidence" value="ECO:0007669"/>
    <property type="project" value="UniProtKB-EC"/>
</dbReference>
<dbReference type="AlphaFoldDB" id="A0AAN4USM4"/>
<evidence type="ECO:0000256" key="8">
    <source>
        <dbReference type="PIRNR" id="PIRNR000194"/>
    </source>
</evidence>
<dbReference type="PRINTS" id="PR00070">
    <property type="entry name" value="DHFR"/>
</dbReference>
<dbReference type="InterPro" id="IPR001796">
    <property type="entry name" value="DHFR_dom"/>
</dbReference>
<sequence>MITLVVARARDGAIGRRKEIPWHSPEDLRLFQKETVGGAVIMGRNTWESLPSRPLPRRTNCVISRDSSVADHVFQNVDDAIDFCHGAGHQRLYGIGGQSIYEALLPRADRLLITEVSVDVPDADTWFPTFDESMWRENRRTVIRQESPRCTVRELLRVRDSGD</sequence>
<evidence type="ECO:0000259" key="10">
    <source>
        <dbReference type="PROSITE" id="PS51330"/>
    </source>
</evidence>
<evidence type="ECO:0000256" key="4">
    <source>
        <dbReference type="ARBA" id="ARBA00022563"/>
    </source>
</evidence>
<evidence type="ECO:0000256" key="5">
    <source>
        <dbReference type="ARBA" id="ARBA00022857"/>
    </source>
</evidence>
<dbReference type="PANTHER" id="PTHR48069:SF3">
    <property type="entry name" value="DIHYDROFOLATE REDUCTASE"/>
    <property type="match status" value="1"/>
</dbReference>
<evidence type="ECO:0000256" key="7">
    <source>
        <dbReference type="ARBA" id="ARBA00025067"/>
    </source>
</evidence>
<name>A0AAN4USM4_9RHOB</name>
<dbReference type="InterPro" id="IPR024072">
    <property type="entry name" value="DHFR-like_dom_sf"/>
</dbReference>
<organism evidence="11 12">
    <name type="scientific">Allgaiera indica</name>
    <dbReference type="NCBI Taxonomy" id="765699"/>
    <lineage>
        <taxon>Bacteria</taxon>
        <taxon>Pseudomonadati</taxon>
        <taxon>Pseudomonadota</taxon>
        <taxon>Alphaproteobacteria</taxon>
        <taxon>Rhodobacterales</taxon>
        <taxon>Paracoccaceae</taxon>
        <taxon>Allgaiera</taxon>
    </lineage>
</organism>
<dbReference type="SUPFAM" id="SSF53597">
    <property type="entry name" value="Dihydrofolate reductase-like"/>
    <property type="match status" value="1"/>
</dbReference>
<dbReference type="PROSITE" id="PS00075">
    <property type="entry name" value="DHFR_1"/>
    <property type="match status" value="1"/>
</dbReference>
<dbReference type="GO" id="GO:0005829">
    <property type="term" value="C:cytosol"/>
    <property type="evidence" value="ECO:0007669"/>
    <property type="project" value="TreeGrafter"/>
</dbReference>
<accession>A0AAN4USM4</accession>
<dbReference type="PROSITE" id="PS51330">
    <property type="entry name" value="DHFR_2"/>
    <property type="match status" value="1"/>
</dbReference>
<dbReference type="EMBL" id="BNAB01000013">
    <property type="protein sequence ID" value="GHE03484.1"/>
    <property type="molecule type" value="Genomic_DNA"/>
</dbReference>
<dbReference type="Proteomes" id="UP000634647">
    <property type="component" value="Unassembled WGS sequence"/>
</dbReference>
<gene>
    <name evidence="11" type="primary">folA</name>
    <name evidence="11" type="ORF">GCM10008024_27020</name>
</gene>
<dbReference type="PIRSF" id="PIRSF000194">
    <property type="entry name" value="DHFR"/>
    <property type="match status" value="1"/>
</dbReference>
<keyword evidence="4 8" id="KW-0554">One-carbon metabolism</keyword>
<comment type="caution">
    <text evidence="11">The sequence shown here is derived from an EMBL/GenBank/DDBJ whole genome shotgun (WGS) entry which is preliminary data.</text>
</comment>
<comment type="catalytic activity">
    <reaction evidence="8">
        <text>(6S)-5,6,7,8-tetrahydrofolate + NADP(+) = 7,8-dihydrofolate + NADPH + H(+)</text>
        <dbReference type="Rhea" id="RHEA:15009"/>
        <dbReference type="ChEBI" id="CHEBI:15378"/>
        <dbReference type="ChEBI" id="CHEBI:57451"/>
        <dbReference type="ChEBI" id="CHEBI:57453"/>
        <dbReference type="ChEBI" id="CHEBI:57783"/>
        <dbReference type="ChEBI" id="CHEBI:58349"/>
        <dbReference type="EC" id="1.5.1.3"/>
    </reaction>
</comment>
<reference evidence="11" key="2">
    <citation type="submission" date="2023-06" db="EMBL/GenBank/DDBJ databases">
        <authorList>
            <person name="Sun Q."/>
            <person name="Zhou Y."/>
        </authorList>
    </citation>
    <scope>NUCLEOTIDE SEQUENCE</scope>
    <source>
        <strain evidence="11">CGMCC 1.10859</strain>
    </source>
</reference>
<dbReference type="PANTHER" id="PTHR48069">
    <property type="entry name" value="DIHYDROFOLATE REDUCTASE"/>
    <property type="match status" value="1"/>
</dbReference>
<evidence type="ECO:0000313" key="12">
    <source>
        <dbReference type="Proteomes" id="UP000634647"/>
    </source>
</evidence>
<dbReference type="InterPro" id="IPR012259">
    <property type="entry name" value="DHFR"/>
</dbReference>
<evidence type="ECO:0000256" key="2">
    <source>
        <dbReference type="ARBA" id="ARBA00009539"/>
    </source>
</evidence>
<comment type="function">
    <text evidence="7 8">Key enzyme in folate metabolism. Catalyzes an essential reaction for de novo glycine and purine synthesis, and for DNA precursor synthesis.</text>
</comment>
<protein>
    <recommendedName>
        <fullName evidence="3 8">Dihydrofolate reductase</fullName>
        <ecNumber evidence="3 8">1.5.1.3</ecNumber>
    </recommendedName>
</protein>
<evidence type="ECO:0000256" key="3">
    <source>
        <dbReference type="ARBA" id="ARBA00012856"/>
    </source>
</evidence>
<dbReference type="EC" id="1.5.1.3" evidence="3 8"/>
<comment type="pathway">
    <text evidence="1 8">Cofactor biosynthesis; tetrahydrofolate biosynthesis; 5,6,7,8-tetrahydrofolate from 7,8-dihydrofolate: step 1/1.</text>
</comment>
<keyword evidence="6 8" id="KW-0560">Oxidoreductase</keyword>
<evidence type="ECO:0000256" key="6">
    <source>
        <dbReference type="ARBA" id="ARBA00023002"/>
    </source>
</evidence>
<reference evidence="11" key="1">
    <citation type="journal article" date="2014" name="Int. J. Syst. Evol. Microbiol.">
        <title>Complete genome sequence of Corynebacterium casei LMG S-19264T (=DSM 44701T), isolated from a smear-ripened cheese.</title>
        <authorList>
            <consortium name="US DOE Joint Genome Institute (JGI-PGF)"/>
            <person name="Walter F."/>
            <person name="Albersmeier A."/>
            <person name="Kalinowski J."/>
            <person name="Ruckert C."/>
        </authorList>
    </citation>
    <scope>NUCLEOTIDE SEQUENCE</scope>
    <source>
        <strain evidence="11">CGMCC 1.10859</strain>
    </source>
</reference>
<dbReference type="GO" id="GO:0046655">
    <property type="term" value="P:folic acid metabolic process"/>
    <property type="evidence" value="ECO:0007669"/>
    <property type="project" value="TreeGrafter"/>
</dbReference>
<dbReference type="CDD" id="cd00209">
    <property type="entry name" value="DHFR"/>
    <property type="match status" value="1"/>
</dbReference>
<dbReference type="RefSeq" id="WP_035837608.1">
    <property type="nucleotide sequence ID" value="NZ_BNAB01000013.1"/>
</dbReference>
<evidence type="ECO:0000313" key="11">
    <source>
        <dbReference type="EMBL" id="GHE03484.1"/>
    </source>
</evidence>
<dbReference type="GO" id="GO:0006730">
    <property type="term" value="P:one-carbon metabolic process"/>
    <property type="evidence" value="ECO:0007669"/>
    <property type="project" value="UniProtKB-KW"/>
</dbReference>
<evidence type="ECO:0000256" key="1">
    <source>
        <dbReference type="ARBA" id="ARBA00004903"/>
    </source>
</evidence>
<proteinExistence type="inferred from homology"/>
<dbReference type="GO" id="GO:0046654">
    <property type="term" value="P:tetrahydrofolate biosynthetic process"/>
    <property type="evidence" value="ECO:0007669"/>
    <property type="project" value="InterPro"/>
</dbReference>
<evidence type="ECO:0000256" key="9">
    <source>
        <dbReference type="RuleBase" id="RU004474"/>
    </source>
</evidence>
<dbReference type="Pfam" id="PF00186">
    <property type="entry name" value="DHFR_1"/>
    <property type="match status" value="1"/>
</dbReference>
<keyword evidence="5 8" id="KW-0521">NADP</keyword>
<dbReference type="InterPro" id="IPR017925">
    <property type="entry name" value="DHFR_CS"/>
</dbReference>